<dbReference type="WBParaSite" id="SSTP_0000027800.1">
    <property type="protein sequence ID" value="SSTP_0000027800.1"/>
    <property type="gene ID" value="SSTP_0000027800"/>
</dbReference>
<dbReference type="InterPro" id="IPR009378">
    <property type="entry name" value="H2_N"/>
</dbReference>
<dbReference type="PANTHER" id="PTHR14324:SF3">
    <property type="entry name" value="CONDENSIN-2 COMPLEX SUBUNIT H2"/>
    <property type="match status" value="1"/>
</dbReference>
<protein>
    <submittedName>
        <fullName evidence="7 8">Condensin-2 complex subunit H2</fullName>
    </submittedName>
</protein>
<reference evidence="7" key="1">
    <citation type="submission" date="2015-08" db="UniProtKB">
        <authorList>
            <consortium name="WormBaseParasite"/>
        </authorList>
    </citation>
    <scope>IDENTIFICATION</scope>
</reference>
<feature type="domain" description="Condensin-2 complex subunit H2 C-terminal" evidence="5">
    <location>
        <begin position="635"/>
        <end position="741"/>
    </location>
</feature>
<evidence type="ECO:0000256" key="3">
    <source>
        <dbReference type="ARBA" id="ARBA00023242"/>
    </source>
</evidence>
<dbReference type="PANTHER" id="PTHR14324">
    <property type="entry name" value="CONDENSIN-2 COMPLEX SUBUNIT H2"/>
    <property type="match status" value="1"/>
</dbReference>
<dbReference type="GO" id="GO:0003682">
    <property type="term" value="F:chromatin binding"/>
    <property type="evidence" value="ECO:0007669"/>
    <property type="project" value="TreeGrafter"/>
</dbReference>
<dbReference type="GO" id="GO:0000796">
    <property type="term" value="C:condensin complex"/>
    <property type="evidence" value="ECO:0007669"/>
    <property type="project" value="TreeGrafter"/>
</dbReference>
<dbReference type="InterPro" id="IPR031739">
    <property type="entry name" value="Ncaph2"/>
</dbReference>
<dbReference type="GO" id="GO:0051306">
    <property type="term" value="P:mitotic sister chromatid separation"/>
    <property type="evidence" value="ECO:0007669"/>
    <property type="project" value="TreeGrafter"/>
</dbReference>
<evidence type="ECO:0000256" key="2">
    <source>
        <dbReference type="ARBA" id="ARBA00007844"/>
    </source>
</evidence>
<evidence type="ECO:0000313" key="6">
    <source>
        <dbReference type="Proteomes" id="UP000035681"/>
    </source>
</evidence>
<proteinExistence type="inferred from homology"/>
<organism evidence="7">
    <name type="scientific">Strongyloides stercoralis</name>
    <name type="common">Threadworm</name>
    <dbReference type="NCBI Taxonomy" id="6248"/>
    <lineage>
        <taxon>Eukaryota</taxon>
        <taxon>Metazoa</taxon>
        <taxon>Ecdysozoa</taxon>
        <taxon>Nematoda</taxon>
        <taxon>Chromadorea</taxon>
        <taxon>Rhabditida</taxon>
        <taxon>Tylenchina</taxon>
        <taxon>Panagrolaimomorpha</taxon>
        <taxon>Strongyloidoidea</taxon>
        <taxon>Strongyloididae</taxon>
        <taxon>Strongyloides</taxon>
    </lineage>
</organism>
<keyword evidence="6" id="KW-1185">Reference proteome</keyword>
<sequence>MDANAEQLFRKLLEPITAIGELFQINLSTILDPFLERLEDVLCKVKEGNNQEEKEIDFVRAGYLITNATLLYSAKVDCLYKEVYDLIDKLKSGTINQEEDNEQTDPERDLELRLSNNKNPFVLLPIYGLKKGPKASRFSEFDPQPIDVFAKTQVSFMSMSEAEKRRVNLLSSHNKSIIIGCKDDFLLNTCSFLDNGTAILDYEFLDIIDVIIPPRNIVTIDELPPTIPEEMEAPSSRGQCFNPNQLEDQLVRGLEKKFCQQGNESEVMVEYSYPDEGMEVEDYCPGDGDAISSNRLIENMREGSCQPSRMGNYDISDVMPSSQHNTSRRVLSEIQQGESFVGRDNYRSEKPVVKLEAIVEEIKEHVEFEDTEDIDHIKCRSFKDAYTVDNFLSSGESKRSKNVMVSVTSQKKFLDYDKILKERNRKIRHALEKQGKTRKSLSYCEILEYIRMNGNGRLGTTSVEASLFDEDKIYNVCLHDEKGTVRLLRKKVLKECEKNMNAATNIPETVVECMDDVEVNEYEGNDQPVGDDDECIPTMEDNGIETLPIVDEHLLTQEDFDLVQVPEIEAINNAMNMSRKRTSLIYDEEIGSRGDQICSQTGGLLQRKGGQLRNLEAYLNDTVVIGADEELPSLNYAEIIEKYNDKYWKNIDREVGKTYEKVIEWDDFLKPHIKIEEERKHFDISEYGHNLIDKFNDIGEEINFSDMVKSCPRHMISRYFLSSLLLVNKGNFQTNKGGGINSISYKLIKKHFDASEE</sequence>
<dbReference type="GO" id="GO:0010032">
    <property type="term" value="P:meiotic chromosome condensation"/>
    <property type="evidence" value="ECO:0007669"/>
    <property type="project" value="TreeGrafter"/>
</dbReference>
<evidence type="ECO:0000256" key="1">
    <source>
        <dbReference type="ARBA" id="ARBA00004123"/>
    </source>
</evidence>
<keyword evidence="3" id="KW-0539">Nucleus</keyword>
<evidence type="ECO:0000259" key="4">
    <source>
        <dbReference type="Pfam" id="PF06278"/>
    </source>
</evidence>
<evidence type="ECO:0000313" key="8">
    <source>
        <dbReference type="WBParaSite" id="TCONS_00001486.p1"/>
    </source>
</evidence>
<accession>A0A0K0DSR4</accession>
<dbReference type="AlphaFoldDB" id="A0A0K0DSR4"/>
<comment type="subcellular location">
    <subcellularLocation>
        <location evidence="1">Nucleus</location>
    </subcellularLocation>
</comment>
<dbReference type="Pfam" id="PF16858">
    <property type="entry name" value="CNDH2_C"/>
    <property type="match status" value="1"/>
</dbReference>
<dbReference type="Proteomes" id="UP000035681">
    <property type="component" value="Unplaced"/>
</dbReference>
<name>A0A0K0DSR4_STRER</name>
<comment type="similarity">
    <text evidence="2">Belongs to the CND2 H2 (condensin-2 subunit 2) family.</text>
</comment>
<dbReference type="GO" id="GO:0005634">
    <property type="term" value="C:nucleus"/>
    <property type="evidence" value="ECO:0007669"/>
    <property type="project" value="UniProtKB-SubCell"/>
</dbReference>
<dbReference type="Pfam" id="PF06278">
    <property type="entry name" value="CNDH2_N"/>
    <property type="match status" value="1"/>
</dbReference>
<evidence type="ECO:0000259" key="5">
    <source>
        <dbReference type="Pfam" id="PF16858"/>
    </source>
</evidence>
<dbReference type="InterPro" id="IPR031737">
    <property type="entry name" value="CNDH2_C"/>
</dbReference>
<dbReference type="WBParaSite" id="TCONS_00001486.p1">
    <property type="protein sequence ID" value="TCONS_00001486.p1"/>
    <property type="gene ID" value="XLOC_001366"/>
</dbReference>
<dbReference type="STRING" id="6248.A0A0K0DSR4"/>
<feature type="domain" description="Condensin II complex subunit H2 N-terminal" evidence="4">
    <location>
        <begin position="9"/>
        <end position="122"/>
    </location>
</feature>
<evidence type="ECO:0000313" key="7">
    <source>
        <dbReference type="WBParaSite" id="SSTP_0000027800.1"/>
    </source>
</evidence>